<dbReference type="PROSITE" id="PS50075">
    <property type="entry name" value="CARRIER"/>
    <property type="match status" value="1"/>
</dbReference>
<evidence type="ECO:0000256" key="2">
    <source>
        <dbReference type="ARBA" id="ARBA00022553"/>
    </source>
</evidence>
<dbReference type="InterPro" id="IPR009081">
    <property type="entry name" value="PP-bd_ACP"/>
</dbReference>
<dbReference type="InterPro" id="IPR006162">
    <property type="entry name" value="Ppantetheine_attach_site"/>
</dbReference>
<keyword evidence="1" id="KW-0596">Phosphopantetheine</keyword>
<keyword evidence="5" id="KW-1185">Reference proteome</keyword>
<dbReference type="SMART" id="SM00823">
    <property type="entry name" value="PKS_PP"/>
    <property type="match status" value="1"/>
</dbReference>
<protein>
    <submittedName>
        <fullName evidence="4">Polyketide synthase</fullName>
    </submittedName>
</protein>
<evidence type="ECO:0000259" key="3">
    <source>
        <dbReference type="PROSITE" id="PS50075"/>
    </source>
</evidence>
<accession>A0ABX6AMQ8</accession>
<dbReference type="InterPro" id="IPR020806">
    <property type="entry name" value="PKS_PP-bd"/>
</dbReference>
<dbReference type="Pfam" id="PF00550">
    <property type="entry name" value="PP-binding"/>
    <property type="match status" value="1"/>
</dbReference>
<gene>
    <name evidence="4" type="ORF">CP969_32995</name>
</gene>
<evidence type="ECO:0000256" key="1">
    <source>
        <dbReference type="ARBA" id="ARBA00022450"/>
    </source>
</evidence>
<dbReference type="SMART" id="SM01294">
    <property type="entry name" value="PKS_PP_betabranch"/>
    <property type="match status" value="1"/>
</dbReference>
<proteinExistence type="predicted"/>
<organism evidence="4 5">
    <name type="scientific">Streptomyces viridosporus T7A</name>
    <dbReference type="NCBI Taxonomy" id="665577"/>
    <lineage>
        <taxon>Bacteria</taxon>
        <taxon>Bacillati</taxon>
        <taxon>Actinomycetota</taxon>
        <taxon>Actinomycetes</taxon>
        <taxon>Kitasatosporales</taxon>
        <taxon>Streptomycetaceae</taxon>
        <taxon>Streptomyces</taxon>
    </lineage>
</organism>
<dbReference type="SUPFAM" id="SSF47336">
    <property type="entry name" value="ACP-like"/>
    <property type="match status" value="1"/>
</dbReference>
<name>A0ABX6AMQ8_STRVD</name>
<keyword evidence="2" id="KW-0597">Phosphoprotein</keyword>
<dbReference type="Proteomes" id="UP000327143">
    <property type="component" value="Chromosome"/>
</dbReference>
<reference evidence="4 5" key="1">
    <citation type="submission" date="2017-09" db="EMBL/GenBank/DDBJ databases">
        <authorList>
            <person name="Lee N."/>
            <person name="Cho B.-K."/>
        </authorList>
    </citation>
    <scope>NUCLEOTIDE SEQUENCE [LARGE SCALE GENOMIC DNA]</scope>
    <source>
        <strain evidence="4 5">ATCC 39115</strain>
    </source>
</reference>
<evidence type="ECO:0000313" key="4">
    <source>
        <dbReference type="EMBL" id="QEU88971.1"/>
    </source>
</evidence>
<dbReference type="EMBL" id="CP023700">
    <property type="protein sequence ID" value="QEU88971.1"/>
    <property type="molecule type" value="Genomic_DNA"/>
</dbReference>
<dbReference type="PROSITE" id="PS00012">
    <property type="entry name" value="PHOSPHOPANTETHEINE"/>
    <property type="match status" value="1"/>
</dbReference>
<dbReference type="Gene3D" id="1.10.1200.10">
    <property type="entry name" value="ACP-like"/>
    <property type="match status" value="1"/>
</dbReference>
<dbReference type="InterPro" id="IPR036736">
    <property type="entry name" value="ACP-like_sf"/>
</dbReference>
<sequence length="90" mass="9798">MEAAQTPRTAAELGDWLTRTVADYVRCDPAEIDPDVPLSDYGLDSISATTVCADIEDHFGLPVEVTLIWDHPTIGKLSQALAEELETAVR</sequence>
<dbReference type="RefSeq" id="WP_004979934.1">
    <property type="nucleotide sequence ID" value="NZ_CP023700.1"/>
</dbReference>
<feature type="domain" description="Carrier" evidence="3">
    <location>
        <begin position="3"/>
        <end position="85"/>
    </location>
</feature>
<evidence type="ECO:0000313" key="5">
    <source>
        <dbReference type="Proteomes" id="UP000327143"/>
    </source>
</evidence>